<sequence length="376" mass="39844">MGLLVQAGFEVRCTLAPGAEHWLPPEPIRLLTGAPPVAASHLPSWPGGGQADLGVAVVTNAATWLSGAPQPLLPASGPEAIAGFESRSDEARRRPTEEARPSAALAHSPPAEGPTRPPSTEAGPLPRQTRGRSAIPWLLVAPGADEVALPSHARPPWIIGVVALPALPTTWPRKFEEVLARLVRSLRQRAVPDAAPPRVSVQHLVPAPLATASDRPPRWVDDLRHYLALAGVELHEPGPARVDLLILTYGGPFLKAPAPARSACGRPDAAASARRRPAAIQLSFAAVHAPLPMCHGLTVPFFTPATPAEELADLTRLADRPGRVLPVVRSPDGTLTVYDRDHVRVFPELTAQPALERLVEHLLAHPLTSPVASPTI</sequence>
<evidence type="ECO:0000313" key="3">
    <source>
        <dbReference type="Proteomes" id="UP000252355"/>
    </source>
</evidence>
<name>A0A367ZPN5_9BACT</name>
<feature type="region of interest" description="Disordered" evidence="1">
    <location>
        <begin position="85"/>
        <end position="129"/>
    </location>
</feature>
<dbReference type="EMBL" id="QOQW01000009">
    <property type="protein sequence ID" value="RCK80006.1"/>
    <property type="molecule type" value="Genomic_DNA"/>
</dbReference>
<protein>
    <submittedName>
        <fullName evidence="2">Uncharacterized protein</fullName>
    </submittedName>
</protein>
<comment type="caution">
    <text evidence="2">The sequence shown here is derived from an EMBL/GenBank/DDBJ whole genome shotgun (WGS) entry which is preliminary data.</text>
</comment>
<dbReference type="AlphaFoldDB" id="A0A367ZPN5"/>
<feature type="compositionally biased region" description="Basic and acidic residues" evidence="1">
    <location>
        <begin position="86"/>
        <end position="100"/>
    </location>
</feature>
<reference evidence="2 3" key="1">
    <citation type="submission" date="2018-05" db="EMBL/GenBank/DDBJ databases">
        <title>A metagenomic window into the 2 km-deep terrestrial subsurface aquifer revealed taxonomically and functionally diverse microbial community comprising novel uncultured bacterial lineages.</title>
        <authorList>
            <person name="Kadnikov V.V."/>
            <person name="Mardanov A.V."/>
            <person name="Beletsky A.V."/>
            <person name="Banks D."/>
            <person name="Pimenov N.V."/>
            <person name="Frank Y.A."/>
            <person name="Karnachuk O.V."/>
            <person name="Ravin N.V."/>
        </authorList>
    </citation>
    <scope>NUCLEOTIDE SEQUENCE [LARGE SCALE GENOMIC DNA]</scope>
    <source>
        <strain evidence="2">BY5</strain>
    </source>
</reference>
<dbReference type="Proteomes" id="UP000252355">
    <property type="component" value="Unassembled WGS sequence"/>
</dbReference>
<proteinExistence type="predicted"/>
<gene>
    <name evidence="2" type="ORF">OZSIB_3875</name>
</gene>
<evidence type="ECO:0000313" key="2">
    <source>
        <dbReference type="EMBL" id="RCK80006.1"/>
    </source>
</evidence>
<evidence type="ECO:0000256" key="1">
    <source>
        <dbReference type="SAM" id="MobiDB-lite"/>
    </source>
</evidence>
<accession>A0A367ZPN5</accession>
<organism evidence="2 3">
    <name type="scientific">Candidatus Ozemobacter sibiricus</name>
    <dbReference type="NCBI Taxonomy" id="2268124"/>
    <lineage>
        <taxon>Bacteria</taxon>
        <taxon>Candidatus Ozemobacteria</taxon>
        <taxon>Candidatus Ozemobacterales</taxon>
        <taxon>Candidatus Ozemobacteraceae</taxon>
        <taxon>Candidatus Ozemobacter</taxon>
    </lineage>
</organism>